<sequence length="186" mass="19690">MRIIGGRWRGRRLLAPTGKDVRPTADRTREALFNILAHAPLGQAPLGGSLWVDVFCGTGAVGLEALSRGAEACVFIDKDVSFARSNATALGAVPPLLQTDAARLPACPLPRPADFVFLDPPYGRDLLAPALDALRAGGWLAPTALLILESAASETINLPAAFRLYEARAYGAAKLWFVGQTQGENA</sequence>
<keyword evidence="4" id="KW-1185">Reference proteome</keyword>
<organism evidence="3 4">
    <name type="scientific">Elstera cyanobacteriorum</name>
    <dbReference type="NCBI Taxonomy" id="2022747"/>
    <lineage>
        <taxon>Bacteria</taxon>
        <taxon>Pseudomonadati</taxon>
        <taxon>Pseudomonadota</taxon>
        <taxon>Alphaproteobacteria</taxon>
        <taxon>Rhodospirillales</taxon>
        <taxon>Rhodospirillaceae</taxon>
        <taxon>Elstera</taxon>
    </lineage>
</organism>
<dbReference type="PANTHER" id="PTHR43542">
    <property type="entry name" value="METHYLTRANSFERASE"/>
    <property type="match status" value="1"/>
</dbReference>
<dbReference type="Pfam" id="PF03602">
    <property type="entry name" value="Cons_hypoth95"/>
    <property type="match status" value="1"/>
</dbReference>
<dbReference type="PIRSF" id="PIRSF004553">
    <property type="entry name" value="CHP00095"/>
    <property type="match status" value="1"/>
</dbReference>
<dbReference type="OrthoDB" id="9803017at2"/>
<dbReference type="GO" id="GO:0031167">
    <property type="term" value="P:rRNA methylation"/>
    <property type="evidence" value="ECO:0007669"/>
    <property type="project" value="InterPro"/>
</dbReference>
<keyword evidence="1 3" id="KW-0489">Methyltransferase</keyword>
<dbReference type="PANTHER" id="PTHR43542:SF1">
    <property type="entry name" value="METHYLTRANSFERASE"/>
    <property type="match status" value="1"/>
</dbReference>
<proteinExistence type="predicted"/>
<dbReference type="Gene3D" id="3.40.50.150">
    <property type="entry name" value="Vaccinia Virus protein VP39"/>
    <property type="match status" value="1"/>
</dbReference>
<evidence type="ECO:0000256" key="2">
    <source>
        <dbReference type="ARBA" id="ARBA00022679"/>
    </source>
</evidence>
<name>A0A255XI35_9PROT</name>
<evidence type="ECO:0000313" key="4">
    <source>
        <dbReference type="Proteomes" id="UP000216361"/>
    </source>
</evidence>
<comment type="caution">
    <text evidence="3">The sequence shown here is derived from an EMBL/GenBank/DDBJ whole genome shotgun (WGS) entry which is preliminary data.</text>
</comment>
<dbReference type="InterPro" id="IPR004398">
    <property type="entry name" value="RNA_MeTrfase_RsmD"/>
</dbReference>
<dbReference type="InterPro" id="IPR029063">
    <property type="entry name" value="SAM-dependent_MTases_sf"/>
</dbReference>
<dbReference type="AlphaFoldDB" id="A0A255XI35"/>
<dbReference type="Proteomes" id="UP000216361">
    <property type="component" value="Unassembled WGS sequence"/>
</dbReference>
<dbReference type="GO" id="GO:0008168">
    <property type="term" value="F:methyltransferase activity"/>
    <property type="evidence" value="ECO:0007669"/>
    <property type="project" value="UniProtKB-KW"/>
</dbReference>
<dbReference type="RefSeq" id="WP_094410283.1">
    <property type="nucleotide sequence ID" value="NZ_BMJZ01000003.1"/>
</dbReference>
<dbReference type="CDD" id="cd02440">
    <property type="entry name" value="AdoMet_MTases"/>
    <property type="match status" value="1"/>
</dbReference>
<dbReference type="PROSITE" id="PS00092">
    <property type="entry name" value="N6_MTASE"/>
    <property type="match status" value="1"/>
</dbReference>
<dbReference type="NCBIfam" id="TIGR00095">
    <property type="entry name" value="16S rRNA (guanine(966)-N(2))-methyltransferase RsmD"/>
    <property type="match status" value="1"/>
</dbReference>
<dbReference type="EMBL" id="NOXS01000035">
    <property type="protein sequence ID" value="OYQ16646.1"/>
    <property type="molecule type" value="Genomic_DNA"/>
</dbReference>
<dbReference type="SUPFAM" id="SSF53335">
    <property type="entry name" value="S-adenosyl-L-methionine-dependent methyltransferases"/>
    <property type="match status" value="1"/>
</dbReference>
<dbReference type="GO" id="GO:0003676">
    <property type="term" value="F:nucleic acid binding"/>
    <property type="evidence" value="ECO:0007669"/>
    <property type="project" value="InterPro"/>
</dbReference>
<evidence type="ECO:0000313" key="3">
    <source>
        <dbReference type="EMBL" id="OYQ16646.1"/>
    </source>
</evidence>
<accession>A0A255XI35</accession>
<dbReference type="InterPro" id="IPR002052">
    <property type="entry name" value="DNA_methylase_N6_adenine_CS"/>
</dbReference>
<evidence type="ECO:0000256" key="1">
    <source>
        <dbReference type="ARBA" id="ARBA00022603"/>
    </source>
</evidence>
<keyword evidence="2 3" id="KW-0808">Transferase</keyword>
<protein>
    <submittedName>
        <fullName evidence="3">16S rRNA (Guanine(966)-N(2))-methyltransferase RsmD</fullName>
    </submittedName>
</protein>
<gene>
    <name evidence="3" type="primary">rsmD</name>
    <name evidence="3" type="ORF">CHR90_16775</name>
</gene>
<reference evidence="3 4" key="1">
    <citation type="submission" date="2017-07" db="EMBL/GenBank/DDBJ databases">
        <title>Elstera cyanobacteriorum sp. nov., a novel bacterium isolated from cyanobacterial aggregates in a eutrophic lake.</title>
        <authorList>
            <person name="Cai H."/>
        </authorList>
    </citation>
    <scope>NUCLEOTIDE SEQUENCE [LARGE SCALE GENOMIC DNA]</scope>
    <source>
        <strain evidence="3 4">TH019</strain>
    </source>
</reference>